<dbReference type="InParanoid" id="A0A7M7Q5K0"/>
<feature type="compositionally biased region" description="Basic and acidic residues" evidence="1">
    <location>
        <begin position="1"/>
        <end position="20"/>
    </location>
</feature>
<proteinExistence type="predicted"/>
<sequence>MCDNRDAKGRFASTHPDKKYSRGRGKKRPRKFLGATCEDEPANRTRPSSSARKIQTPAAEGTSVVRNRLIDINILFPALEELLICKQCHGQVKLGESEAQGLRFKIEVVCIECGQLAAIKSRRKVGV</sequence>
<feature type="region of interest" description="Disordered" evidence="1">
    <location>
        <begin position="1"/>
        <end position="59"/>
    </location>
</feature>
<feature type="compositionally biased region" description="Basic residues" evidence="1">
    <location>
        <begin position="21"/>
        <end position="31"/>
    </location>
</feature>
<evidence type="ECO:0000256" key="1">
    <source>
        <dbReference type="SAM" id="MobiDB-lite"/>
    </source>
</evidence>
<dbReference type="AlphaFoldDB" id="A0A7M7Q5K0"/>
<evidence type="ECO:0000313" key="3">
    <source>
        <dbReference type="Proteomes" id="UP000002358"/>
    </source>
</evidence>
<dbReference type="KEGG" id="nvi:116416333"/>
<name>A0A7M7Q5K0_NASVI</name>
<dbReference type="Proteomes" id="UP000002358">
    <property type="component" value="Chromosome 1"/>
</dbReference>
<dbReference type="RefSeq" id="XP_031780112.1">
    <property type="nucleotide sequence ID" value="XM_031924252.2"/>
</dbReference>
<keyword evidence="3" id="KW-1185">Reference proteome</keyword>
<evidence type="ECO:0000313" key="2">
    <source>
        <dbReference type="EnsemblMetazoa" id="XP_031780112"/>
    </source>
</evidence>
<organism evidence="2 3">
    <name type="scientific">Nasonia vitripennis</name>
    <name type="common">Parasitic wasp</name>
    <dbReference type="NCBI Taxonomy" id="7425"/>
    <lineage>
        <taxon>Eukaryota</taxon>
        <taxon>Metazoa</taxon>
        <taxon>Ecdysozoa</taxon>
        <taxon>Arthropoda</taxon>
        <taxon>Hexapoda</taxon>
        <taxon>Insecta</taxon>
        <taxon>Pterygota</taxon>
        <taxon>Neoptera</taxon>
        <taxon>Endopterygota</taxon>
        <taxon>Hymenoptera</taxon>
        <taxon>Apocrita</taxon>
        <taxon>Proctotrupomorpha</taxon>
        <taxon>Chalcidoidea</taxon>
        <taxon>Pteromalidae</taxon>
        <taxon>Pteromalinae</taxon>
        <taxon>Nasonia</taxon>
    </lineage>
</organism>
<dbReference type="GeneID" id="116416333"/>
<protein>
    <submittedName>
        <fullName evidence="2">Uncharacterized protein</fullName>
    </submittedName>
</protein>
<reference evidence="2" key="1">
    <citation type="submission" date="2021-01" db="UniProtKB">
        <authorList>
            <consortium name="EnsemblMetazoa"/>
        </authorList>
    </citation>
    <scope>IDENTIFICATION</scope>
</reference>
<dbReference type="EnsemblMetazoa" id="XM_031924252">
    <property type="protein sequence ID" value="XP_031780112"/>
    <property type="gene ID" value="LOC116416333"/>
</dbReference>
<accession>A0A7M7Q5K0</accession>